<evidence type="ECO:0000256" key="2">
    <source>
        <dbReference type="SAM" id="SignalP"/>
    </source>
</evidence>
<sequence>MKITHIAAGFTVGLAAGAATALLNAAKPGSEVQRNFMANSTDAKAQVKQLKTEIGDLKNYAMQTKEESQKLIKELGTEVKEMIANYKSDIEPNIKHLKSNVENVKNRADEAKETFSKK</sequence>
<comment type="caution">
    <text evidence="3">The sequence shown here is derived from an EMBL/GenBank/DDBJ whole genome shotgun (WGS) entry which is preliminary data.</text>
</comment>
<evidence type="ECO:0000256" key="1">
    <source>
        <dbReference type="SAM" id="Coils"/>
    </source>
</evidence>
<dbReference type="RefSeq" id="WP_133451557.1">
    <property type="nucleotide sequence ID" value="NZ_SCWF01000004.1"/>
</dbReference>
<feature type="signal peptide" evidence="2">
    <location>
        <begin position="1"/>
        <end position="21"/>
    </location>
</feature>
<protein>
    <submittedName>
        <fullName evidence="3">YtxH domain-containing protein</fullName>
    </submittedName>
</protein>
<reference evidence="3 4" key="1">
    <citation type="submission" date="2019-01" db="EMBL/GenBank/DDBJ databases">
        <title>Draft genome sequences of the type strains of six Macrococcus species.</title>
        <authorList>
            <person name="Mazhar S."/>
            <person name="Altermann E."/>
            <person name="Hill C."/>
            <person name="Mcauliffe O."/>
        </authorList>
    </citation>
    <scope>NUCLEOTIDE SEQUENCE [LARGE SCALE GENOMIC DNA]</scope>
    <source>
        <strain evidence="3 4">ATCC 51825</strain>
    </source>
</reference>
<dbReference type="AlphaFoldDB" id="A0A4R6C060"/>
<dbReference type="Proteomes" id="UP000294843">
    <property type="component" value="Unassembled WGS sequence"/>
</dbReference>
<keyword evidence="2" id="KW-0732">Signal</keyword>
<dbReference type="EMBL" id="SCWF01000004">
    <property type="protein sequence ID" value="TDM14369.1"/>
    <property type="molecule type" value="Genomic_DNA"/>
</dbReference>
<name>A0A4R6C060_9STAP</name>
<keyword evidence="4" id="KW-1185">Reference proteome</keyword>
<organism evidence="3 4">
    <name type="scientific">Macrococcus bovicus</name>
    <dbReference type="NCBI Taxonomy" id="69968"/>
    <lineage>
        <taxon>Bacteria</taxon>
        <taxon>Bacillati</taxon>
        <taxon>Bacillota</taxon>
        <taxon>Bacilli</taxon>
        <taxon>Bacillales</taxon>
        <taxon>Staphylococcaceae</taxon>
        <taxon>Macrococcus</taxon>
    </lineage>
</organism>
<evidence type="ECO:0000313" key="3">
    <source>
        <dbReference type="EMBL" id="TDM14369.1"/>
    </source>
</evidence>
<feature type="chain" id="PRO_5039011622" evidence="2">
    <location>
        <begin position="22"/>
        <end position="118"/>
    </location>
</feature>
<gene>
    <name evidence="3" type="ORF">ERX55_05370</name>
</gene>
<feature type="coiled-coil region" evidence="1">
    <location>
        <begin position="47"/>
        <end position="114"/>
    </location>
</feature>
<evidence type="ECO:0000313" key="4">
    <source>
        <dbReference type="Proteomes" id="UP000294843"/>
    </source>
</evidence>
<proteinExistence type="predicted"/>
<keyword evidence="1" id="KW-0175">Coiled coil</keyword>
<dbReference type="OrthoDB" id="2411228at2"/>
<accession>A0A4R6C060</accession>
<dbReference type="Gene3D" id="1.20.5.1700">
    <property type="match status" value="1"/>
</dbReference>